<organism evidence="2 3">
    <name type="scientific">Hymenobacter properus</name>
    <dbReference type="NCBI Taxonomy" id="2791026"/>
    <lineage>
        <taxon>Bacteria</taxon>
        <taxon>Pseudomonadati</taxon>
        <taxon>Bacteroidota</taxon>
        <taxon>Cytophagia</taxon>
        <taxon>Cytophagales</taxon>
        <taxon>Hymenobacteraceae</taxon>
        <taxon>Hymenobacter</taxon>
    </lineage>
</organism>
<dbReference type="AlphaFoldDB" id="A0A931FMR7"/>
<dbReference type="RefSeq" id="WP_196287728.1">
    <property type="nucleotide sequence ID" value="NZ_JADQDP010000004.1"/>
</dbReference>
<name>A0A931FMR7_9BACT</name>
<dbReference type="SUPFAM" id="SSF89946">
    <property type="entry name" value="Hypothetical protein VC0424"/>
    <property type="match status" value="1"/>
</dbReference>
<dbReference type="Pfam" id="PF06877">
    <property type="entry name" value="RraB"/>
    <property type="match status" value="1"/>
</dbReference>
<dbReference type="Gene3D" id="3.30.70.970">
    <property type="entry name" value="RraB-like"/>
    <property type="match status" value="1"/>
</dbReference>
<dbReference type="InterPro" id="IPR036701">
    <property type="entry name" value="RraB-like_sf"/>
</dbReference>
<reference evidence="2 3" key="1">
    <citation type="submission" date="2020-11" db="EMBL/GenBank/DDBJ databases">
        <authorList>
            <person name="Kim M.K."/>
        </authorList>
    </citation>
    <scope>NUCLEOTIDE SEQUENCE [LARGE SCALE GENOMIC DNA]</scope>
    <source>
        <strain evidence="2 3">BT439</strain>
    </source>
</reference>
<sequence>MNASFDSVKEMFRKMEANGWDTASTLKWGFFFSDKDKGKLLDVFSELEEHSYKNEGMHQADDGDWVLQVSKLDILTPEKLHKRNVAFNELAAHCAVELYDGWDVGKIE</sequence>
<comment type="caution">
    <text evidence="2">The sequence shown here is derived from an EMBL/GenBank/DDBJ whole genome shotgun (WGS) entry which is preliminary data.</text>
</comment>
<evidence type="ECO:0000259" key="1">
    <source>
        <dbReference type="Pfam" id="PF06877"/>
    </source>
</evidence>
<accession>A0A931FMR7</accession>
<proteinExistence type="predicted"/>
<protein>
    <submittedName>
        <fullName evidence="2">Ribonuclease E inhibitor RraB</fullName>
    </submittedName>
</protein>
<gene>
    <name evidence="2" type="ORF">I2I01_17130</name>
</gene>
<dbReference type="Proteomes" id="UP000645610">
    <property type="component" value="Unassembled WGS sequence"/>
</dbReference>
<dbReference type="InterPro" id="IPR009671">
    <property type="entry name" value="RraB_dom"/>
</dbReference>
<evidence type="ECO:0000313" key="3">
    <source>
        <dbReference type="Proteomes" id="UP000645610"/>
    </source>
</evidence>
<evidence type="ECO:0000313" key="2">
    <source>
        <dbReference type="EMBL" id="MBF9143371.1"/>
    </source>
</evidence>
<feature type="domain" description="Regulator of ribonuclease activity B" evidence="1">
    <location>
        <begin position="9"/>
        <end position="104"/>
    </location>
</feature>
<keyword evidence="3" id="KW-1185">Reference proteome</keyword>
<dbReference type="EMBL" id="JADQDP010000004">
    <property type="protein sequence ID" value="MBF9143371.1"/>
    <property type="molecule type" value="Genomic_DNA"/>
</dbReference>